<sequence length="566" mass="65638">MEKKGLGLLDTLPAEVLDLILDRLGSEADSSLVLDCFGILNAVPVHNRIYEQIRSRFHLESYVSEERQRDTGVLRLLSSGVQDNEKELSNHENIIWAVDLETWDRQQFQVDLTMLRDKCSKDHKGRLNLLFQVYEGVTFDTEKFHEVLKDILFEIGTVYNIESIIFDAEGSKLVCDKSFFGVLDFEFLELIEKSNTSDFKVNKILIPLVTEMHMNYMTLDSFFYYLLTRFKGYQRDKSILLKNFLSNFKFFLPNLVDLHFVNHQMDSTLVESCNFIDLSSLVLRKCRDNKIKIEQMFKLHSMANWKLPKIKTFTGHRFKFDEIAATGSPERLVVSLRENLKMLHDCAMNDTQDGVSYFRVNLIPEGVIKSKIVNWVPTEISSNVFSKVEHYTTPIICVKCSTLEELELKLLRFEKSSTIEIQGLYLPKLKTLTLSNKPRITNKPVISYRNDSFSLESEKKPLCGYTANLEVTRRRMLTTSNRYNKAHNTSFDNVTFAENPSQITDMNPIAFTSWNELPNCERLAFRSEDSTNYIFNIQNLQEFLPKLDLAGSFPTFVSEKQKFIVV</sequence>
<evidence type="ECO:0000313" key="2">
    <source>
        <dbReference type="Proteomes" id="UP001623330"/>
    </source>
</evidence>
<comment type="caution">
    <text evidence="1">The sequence shown here is derived from an EMBL/GenBank/DDBJ whole genome shotgun (WGS) entry which is preliminary data.</text>
</comment>
<reference evidence="1 2" key="1">
    <citation type="submission" date="2024-05" db="EMBL/GenBank/DDBJ databases">
        <title>Long read based assembly of the Candida bracarensis genome reveals expanded adhesin content.</title>
        <authorList>
            <person name="Marcet-Houben M."/>
            <person name="Ksiezopolska E."/>
            <person name="Gabaldon T."/>
        </authorList>
    </citation>
    <scope>NUCLEOTIDE SEQUENCE [LARGE SCALE GENOMIC DNA]</scope>
    <source>
        <strain evidence="1 2">CBM6</strain>
    </source>
</reference>
<keyword evidence="2" id="KW-1185">Reference proteome</keyword>
<accession>A0ABR4NY86</accession>
<name>A0ABR4NY86_9SACH</name>
<organism evidence="1 2">
    <name type="scientific">Nakaseomyces bracarensis</name>
    <dbReference type="NCBI Taxonomy" id="273131"/>
    <lineage>
        <taxon>Eukaryota</taxon>
        <taxon>Fungi</taxon>
        <taxon>Dikarya</taxon>
        <taxon>Ascomycota</taxon>
        <taxon>Saccharomycotina</taxon>
        <taxon>Saccharomycetes</taxon>
        <taxon>Saccharomycetales</taxon>
        <taxon>Saccharomycetaceae</taxon>
        <taxon>Nakaseomyces</taxon>
    </lineage>
</organism>
<dbReference type="Proteomes" id="UP001623330">
    <property type="component" value="Unassembled WGS sequence"/>
</dbReference>
<evidence type="ECO:0008006" key="3">
    <source>
        <dbReference type="Google" id="ProtNLM"/>
    </source>
</evidence>
<evidence type="ECO:0000313" key="1">
    <source>
        <dbReference type="EMBL" id="KAL3233853.1"/>
    </source>
</evidence>
<gene>
    <name evidence="1" type="ORF">RNJ44_03893</name>
</gene>
<protein>
    <recommendedName>
        <fullName evidence="3">F-box domain-containing protein</fullName>
    </recommendedName>
</protein>
<dbReference type="EMBL" id="JBEVYD010000004">
    <property type="protein sequence ID" value="KAL3233853.1"/>
    <property type="molecule type" value="Genomic_DNA"/>
</dbReference>
<proteinExistence type="predicted"/>